<keyword evidence="1" id="KW-0175">Coiled coil</keyword>
<comment type="caution">
    <text evidence="3">The sequence shown here is derived from an EMBL/GenBank/DDBJ whole genome shotgun (WGS) entry which is preliminary data.</text>
</comment>
<keyword evidence="4" id="KW-1185">Reference proteome</keyword>
<reference evidence="3 4" key="1">
    <citation type="submission" date="2024-05" db="EMBL/GenBank/DDBJ databases">
        <title>A draft genome resource for the thread blight pathogen Marasmius tenuissimus strain MS-2.</title>
        <authorList>
            <person name="Yulfo-Soto G.E."/>
            <person name="Baruah I.K."/>
            <person name="Amoako-Attah I."/>
            <person name="Bukari Y."/>
            <person name="Meinhardt L.W."/>
            <person name="Bailey B.A."/>
            <person name="Cohen S.P."/>
        </authorList>
    </citation>
    <scope>NUCLEOTIDE SEQUENCE [LARGE SCALE GENOMIC DNA]</scope>
    <source>
        <strain evidence="3 4">MS-2</strain>
    </source>
</reference>
<protein>
    <submittedName>
        <fullName evidence="3">Uncharacterized protein</fullName>
    </submittedName>
</protein>
<dbReference type="Gene3D" id="1.20.1480.30">
    <property type="entry name" value="Designed four-helix bundle protein"/>
    <property type="match status" value="1"/>
</dbReference>
<evidence type="ECO:0000256" key="1">
    <source>
        <dbReference type="SAM" id="Coils"/>
    </source>
</evidence>
<evidence type="ECO:0000256" key="2">
    <source>
        <dbReference type="SAM" id="MobiDB-lite"/>
    </source>
</evidence>
<evidence type="ECO:0000313" key="4">
    <source>
        <dbReference type="Proteomes" id="UP001437256"/>
    </source>
</evidence>
<organism evidence="3 4">
    <name type="scientific">Marasmius tenuissimus</name>
    <dbReference type="NCBI Taxonomy" id="585030"/>
    <lineage>
        <taxon>Eukaryota</taxon>
        <taxon>Fungi</taxon>
        <taxon>Dikarya</taxon>
        <taxon>Basidiomycota</taxon>
        <taxon>Agaricomycotina</taxon>
        <taxon>Agaricomycetes</taxon>
        <taxon>Agaricomycetidae</taxon>
        <taxon>Agaricales</taxon>
        <taxon>Marasmiineae</taxon>
        <taxon>Marasmiaceae</taxon>
        <taxon>Marasmius</taxon>
    </lineage>
</organism>
<gene>
    <name evidence="3" type="ORF">AAF712_003768</name>
</gene>
<feature type="region of interest" description="Disordered" evidence="2">
    <location>
        <begin position="1"/>
        <end position="24"/>
    </location>
</feature>
<proteinExistence type="predicted"/>
<accession>A0ABR3A6S1</accession>
<name>A0ABR3A6S1_9AGAR</name>
<dbReference type="Proteomes" id="UP001437256">
    <property type="component" value="Unassembled WGS sequence"/>
</dbReference>
<evidence type="ECO:0000313" key="3">
    <source>
        <dbReference type="EMBL" id="KAL0069082.1"/>
    </source>
</evidence>
<dbReference type="EMBL" id="JBBXMP010000014">
    <property type="protein sequence ID" value="KAL0069082.1"/>
    <property type="molecule type" value="Genomic_DNA"/>
</dbReference>
<sequence>MARIFQQARPARVRSNPVPQPFEEETIEEKLADLSEKLEEISDSLNKLDDIDDLQSKLEDIETDVCNKLDDLEGSIAQADVTNEVGGISDTVDSIESDVGDIKTEVEEMKDMLTLNNAMMYNIKAARNNQFACENPDWNYEFQLLQKTREGDGVELALAVFDDTSILPEDVLYNLGVLSADIGSLPSDSYQVQLPVFDPSTIDDCSLALLVVFYNEDFGIRAQDSLDLRRKKWMRWLCT</sequence>
<feature type="coiled-coil region" evidence="1">
    <location>
        <begin position="24"/>
        <end position="51"/>
    </location>
</feature>